<dbReference type="HOGENOM" id="CLU_034105_1_0_1"/>
<evidence type="ECO:0000313" key="10">
    <source>
        <dbReference type="EMBL" id="EST05841.1"/>
    </source>
</evidence>
<dbReference type="GO" id="GO:0016020">
    <property type="term" value="C:membrane"/>
    <property type="evidence" value="ECO:0007669"/>
    <property type="project" value="UniProtKB-SubCell"/>
</dbReference>
<evidence type="ECO:0000313" key="11">
    <source>
        <dbReference type="Proteomes" id="UP000019377"/>
    </source>
</evidence>
<sequence>MDASLQPASTWDSIWTVPLRWAVKDFHDKKPYDSSSAWIIASHLPLTLLQIHLLIRYDPKSTWLLRATLVPIISLLALRSAFAFYSQVDGLSQLDGKAQQVNMTLGCYAAAMIARALQFGLARRRPQLKVAKTKSNGADHVNGKEADPIDMPIFFPGTRWPLEIDLLLNVRGVGWEHGVKEAPPALPVQTNTSSERWTWICERMAPIPLYYLVHDVIVVLIADPRFNVHAGGTSGGSLWDCSRGSFGFAGPYLVCLAFAFSFACNLHMMHTALSCLSVAILGDPLSRWEPRITDKPWLSSSVGEFWAERWHQYLRITFLTVGYWPVRDALRPIAGRRIASMAGICGAFLASGILHELGRAAMMPSQGSFLTPVTLFFAIQPVALFAERWFETCTSRKVRGIWGWAWTMTWMLATAPLLCEAMSQGGMLVAKNQTLNLTHRPVTWMLDWWDRLFNAV</sequence>
<gene>
    <name evidence="10" type="ORF">PSEUBRA_SCAF4g04980</name>
</gene>
<reference evidence="11" key="1">
    <citation type="journal article" date="2013" name="Genome Announc.">
        <title>Draft genome sequence of Pseudozyma brasiliensis sp. nov. strain GHG001, a high producer of endo-1,4-xylanase isolated from an insect pest of sugarcane.</title>
        <authorList>
            <person name="Oliveira J.V.D.C."/>
            <person name="dos Santos R.A.C."/>
            <person name="Borges T.A."/>
            <person name="Riano-Pachon D.M."/>
            <person name="Goldman G.H."/>
        </authorList>
    </citation>
    <scope>NUCLEOTIDE SEQUENCE [LARGE SCALE GENOMIC DNA]</scope>
    <source>
        <strain evidence="11">GHG001</strain>
    </source>
</reference>
<keyword evidence="5 8" id="KW-0812">Transmembrane</keyword>
<name>V5E6E6_KALBG</name>
<dbReference type="EMBL" id="KI545884">
    <property type="protein sequence ID" value="EST05841.1"/>
    <property type="molecule type" value="Genomic_DNA"/>
</dbReference>
<dbReference type="InterPro" id="IPR032805">
    <property type="entry name" value="Wax_synthase_dom"/>
</dbReference>
<evidence type="ECO:0000256" key="8">
    <source>
        <dbReference type="SAM" id="Phobius"/>
    </source>
</evidence>
<comment type="pathway">
    <text evidence="2">Secondary metabolite biosynthesis.</text>
</comment>
<dbReference type="GeneID" id="27421054"/>
<feature type="transmembrane region" description="Helical" evidence="8">
    <location>
        <begin position="398"/>
        <end position="418"/>
    </location>
</feature>
<dbReference type="PANTHER" id="PTHR31595:SF57">
    <property type="entry name" value="OS04G0481900 PROTEIN"/>
    <property type="match status" value="1"/>
</dbReference>
<dbReference type="eggNOG" id="ENOG502SAAK">
    <property type="taxonomic scope" value="Eukaryota"/>
</dbReference>
<evidence type="ECO:0000256" key="7">
    <source>
        <dbReference type="ARBA" id="ARBA00023136"/>
    </source>
</evidence>
<dbReference type="GO" id="GO:0006629">
    <property type="term" value="P:lipid metabolic process"/>
    <property type="evidence" value="ECO:0007669"/>
    <property type="project" value="InterPro"/>
</dbReference>
<evidence type="ECO:0000256" key="5">
    <source>
        <dbReference type="ARBA" id="ARBA00022692"/>
    </source>
</evidence>
<dbReference type="Pfam" id="PF13813">
    <property type="entry name" value="MBOAT_2"/>
    <property type="match status" value="1"/>
</dbReference>
<feature type="transmembrane region" description="Helical" evidence="8">
    <location>
        <begin position="67"/>
        <end position="88"/>
    </location>
</feature>
<dbReference type="RefSeq" id="XP_016290830.1">
    <property type="nucleotide sequence ID" value="XM_016438361.1"/>
</dbReference>
<feature type="transmembrane region" description="Helical" evidence="8">
    <location>
        <begin position="338"/>
        <end position="357"/>
    </location>
</feature>
<evidence type="ECO:0000256" key="2">
    <source>
        <dbReference type="ARBA" id="ARBA00005179"/>
    </source>
</evidence>
<keyword evidence="4" id="KW-0808">Transferase</keyword>
<protein>
    <recommendedName>
        <fullName evidence="9">Wax synthase domain-containing protein</fullName>
    </recommendedName>
</protein>
<evidence type="ECO:0000259" key="9">
    <source>
        <dbReference type="Pfam" id="PF13813"/>
    </source>
</evidence>
<dbReference type="GO" id="GO:0008374">
    <property type="term" value="F:O-acyltransferase activity"/>
    <property type="evidence" value="ECO:0007669"/>
    <property type="project" value="InterPro"/>
</dbReference>
<dbReference type="OMA" id="QICTDSW"/>
<comment type="similarity">
    <text evidence="3">Belongs to the wax synthase family.</text>
</comment>
<comment type="subcellular location">
    <subcellularLocation>
        <location evidence="1">Membrane</location>
        <topology evidence="1">Multi-pass membrane protein</topology>
    </subcellularLocation>
</comment>
<keyword evidence="11" id="KW-1185">Reference proteome</keyword>
<feature type="transmembrane region" description="Helical" evidence="8">
    <location>
        <begin position="252"/>
        <end position="281"/>
    </location>
</feature>
<evidence type="ECO:0000256" key="4">
    <source>
        <dbReference type="ARBA" id="ARBA00022679"/>
    </source>
</evidence>
<evidence type="ECO:0000256" key="1">
    <source>
        <dbReference type="ARBA" id="ARBA00004141"/>
    </source>
</evidence>
<organism evidence="10 11">
    <name type="scientific">Kalmanozyma brasiliensis (strain GHG001)</name>
    <name type="common">Yeast</name>
    <name type="synonym">Pseudozyma brasiliensis</name>
    <dbReference type="NCBI Taxonomy" id="1365824"/>
    <lineage>
        <taxon>Eukaryota</taxon>
        <taxon>Fungi</taxon>
        <taxon>Dikarya</taxon>
        <taxon>Basidiomycota</taxon>
        <taxon>Ustilaginomycotina</taxon>
        <taxon>Ustilaginomycetes</taxon>
        <taxon>Ustilaginales</taxon>
        <taxon>Ustilaginaceae</taxon>
        <taxon>Kalmanozyma</taxon>
    </lineage>
</organism>
<dbReference type="AlphaFoldDB" id="V5E6E6"/>
<feature type="transmembrane region" description="Helical" evidence="8">
    <location>
        <begin position="100"/>
        <end position="122"/>
    </location>
</feature>
<feature type="domain" description="Wax synthase" evidence="9">
    <location>
        <begin position="290"/>
        <end position="378"/>
    </location>
</feature>
<accession>V5E6E6</accession>
<dbReference type="InterPro" id="IPR044851">
    <property type="entry name" value="Wax_synthase"/>
</dbReference>
<keyword evidence="6 8" id="KW-1133">Transmembrane helix</keyword>
<dbReference type="Proteomes" id="UP000019377">
    <property type="component" value="Unassembled WGS sequence"/>
</dbReference>
<dbReference type="OrthoDB" id="1077582at2759"/>
<proteinExistence type="inferred from homology"/>
<dbReference type="STRING" id="1365824.V5E6E6"/>
<dbReference type="PANTHER" id="PTHR31595">
    <property type="entry name" value="LONG-CHAIN-ALCOHOL O-FATTY-ACYLTRANSFERASE 3-RELATED"/>
    <property type="match status" value="1"/>
</dbReference>
<evidence type="ECO:0000256" key="6">
    <source>
        <dbReference type="ARBA" id="ARBA00022989"/>
    </source>
</evidence>
<feature type="transmembrane region" description="Helical" evidence="8">
    <location>
        <begin position="369"/>
        <end position="386"/>
    </location>
</feature>
<feature type="transmembrane region" description="Helical" evidence="8">
    <location>
        <begin position="36"/>
        <end position="55"/>
    </location>
</feature>
<evidence type="ECO:0000256" key="3">
    <source>
        <dbReference type="ARBA" id="ARBA00007282"/>
    </source>
</evidence>
<keyword evidence="7 8" id="KW-0472">Membrane</keyword>